<proteinExistence type="predicted"/>
<reference evidence="2" key="1">
    <citation type="submission" date="2023-01" db="EMBL/GenBank/DDBJ databases">
        <title>The growth and conidiation of Purpureocillium lavendulum are regulated by nitrogen source and histone H3K14 acetylation.</title>
        <authorList>
            <person name="Tang P."/>
            <person name="Han J."/>
            <person name="Zhang C."/>
            <person name="Tang P."/>
            <person name="Qi F."/>
            <person name="Zhang K."/>
            <person name="Liang L."/>
        </authorList>
    </citation>
    <scope>NUCLEOTIDE SEQUENCE</scope>
    <source>
        <strain evidence="2">YMF1.00683</strain>
    </source>
</reference>
<dbReference type="InterPro" id="IPR036188">
    <property type="entry name" value="FAD/NAD-bd_sf"/>
</dbReference>
<dbReference type="InterPro" id="IPR006076">
    <property type="entry name" value="FAD-dep_OxRdtase"/>
</dbReference>
<dbReference type="GO" id="GO:0005737">
    <property type="term" value="C:cytoplasm"/>
    <property type="evidence" value="ECO:0007669"/>
    <property type="project" value="TreeGrafter"/>
</dbReference>
<dbReference type="PANTHER" id="PTHR13847">
    <property type="entry name" value="SARCOSINE DEHYDROGENASE-RELATED"/>
    <property type="match status" value="1"/>
</dbReference>
<dbReference type="Gene3D" id="3.50.50.60">
    <property type="entry name" value="FAD/NAD(P)-binding domain"/>
    <property type="match status" value="1"/>
</dbReference>
<dbReference type="Gene3D" id="3.30.9.10">
    <property type="entry name" value="D-Amino Acid Oxidase, subunit A, domain 2"/>
    <property type="match status" value="1"/>
</dbReference>
<feature type="domain" description="FAD dependent oxidoreductase" evidence="1">
    <location>
        <begin position="5"/>
        <end position="332"/>
    </location>
</feature>
<keyword evidence="3" id="KW-1185">Reference proteome</keyword>
<dbReference type="Pfam" id="PF01266">
    <property type="entry name" value="DAO"/>
    <property type="match status" value="1"/>
</dbReference>
<protein>
    <submittedName>
        <fullName evidence="2">FAD dependent oxidoreductase</fullName>
    </submittedName>
</protein>
<dbReference type="AlphaFoldDB" id="A0AB34FF34"/>
<accession>A0AB34FF34</accession>
<evidence type="ECO:0000259" key="1">
    <source>
        <dbReference type="Pfam" id="PF01266"/>
    </source>
</evidence>
<gene>
    <name evidence="2" type="ORF">O9K51_10053</name>
</gene>
<organism evidence="2 3">
    <name type="scientific">Purpureocillium lavendulum</name>
    <dbReference type="NCBI Taxonomy" id="1247861"/>
    <lineage>
        <taxon>Eukaryota</taxon>
        <taxon>Fungi</taxon>
        <taxon>Dikarya</taxon>
        <taxon>Ascomycota</taxon>
        <taxon>Pezizomycotina</taxon>
        <taxon>Sordariomycetes</taxon>
        <taxon>Hypocreomycetidae</taxon>
        <taxon>Hypocreales</taxon>
        <taxon>Ophiocordycipitaceae</taxon>
        <taxon>Purpureocillium</taxon>
    </lineage>
</organism>
<evidence type="ECO:0000313" key="3">
    <source>
        <dbReference type="Proteomes" id="UP001163105"/>
    </source>
</evidence>
<dbReference type="EMBL" id="JAQHRD010000012">
    <property type="protein sequence ID" value="KAJ6437495.1"/>
    <property type="molecule type" value="Genomic_DNA"/>
</dbReference>
<dbReference type="PANTHER" id="PTHR13847:SF129">
    <property type="entry name" value="FAD DEPENDENT OXIDOREDUCTASE"/>
    <property type="match status" value="1"/>
</dbReference>
<dbReference type="SUPFAM" id="SSF51905">
    <property type="entry name" value="FAD/NAD(P)-binding domain"/>
    <property type="match status" value="1"/>
</dbReference>
<name>A0AB34FF34_9HYPO</name>
<dbReference type="Proteomes" id="UP001163105">
    <property type="component" value="Unassembled WGS sequence"/>
</dbReference>
<evidence type="ECO:0000313" key="2">
    <source>
        <dbReference type="EMBL" id="KAJ6437495.1"/>
    </source>
</evidence>
<comment type="caution">
    <text evidence="2">The sequence shown here is derived from an EMBL/GenBank/DDBJ whole genome shotgun (WGS) entry which is preliminary data.</text>
</comment>
<sequence>MATYGFISELLRESDIACDWQPRGAVAAFYSQADFDRALDKFDRSRVDAPEIVDHLQVVGPNSTAPSLGDLGVGKAKGAIINTMAASLWPYKLVARIVQDQVQERADFSLHTNTPVTSLETATGDADGPWRVCTPRGSCIARHVLLATNGYTSHLLPNMRDVIEPVRGNMIAGRGGGDLLLNHSYGLVDELSGDEHKDLIRVSERLIGDGEYLMQRPAERGAAGLGTIAESPVLALGGARFMMPNSGYGLSNDDRLDPEANKFLRGRLAQVLDAVAAEPETFKVTHEWTGILGYSKDGFPWVGELREGLWLCAGYSGHGMPQAALCATSVASMILDRLAGHDRDLSKDRGVLPSRFMITPERLKAHGL</sequence>